<evidence type="ECO:0000313" key="6">
    <source>
        <dbReference type="EMBL" id="ABN99954.1"/>
    </source>
</evidence>
<feature type="domain" description="HTH tetR-type" evidence="5">
    <location>
        <begin position="9"/>
        <end position="69"/>
    </location>
</feature>
<reference evidence="6" key="1">
    <citation type="submission" date="2007-02" db="EMBL/GenBank/DDBJ databases">
        <title>Complete sequence of Mycobacterium sp. JLS.</title>
        <authorList>
            <consortium name="US DOE Joint Genome Institute"/>
            <person name="Copeland A."/>
            <person name="Lucas S."/>
            <person name="Lapidus A."/>
            <person name="Barry K."/>
            <person name="Detter J.C."/>
            <person name="Glavina del Rio T."/>
            <person name="Hammon N."/>
            <person name="Israni S."/>
            <person name="Dalin E."/>
            <person name="Tice H."/>
            <person name="Pitluck S."/>
            <person name="Chain P."/>
            <person name="Malfatti S."/>
            <person name="Shin M."/>
            <person name="Vergez L."/>
            <person name="Schmutz J."/>
            <person name="Larimer F."/>
            <person name="Land M."/>
            <person name="Hauser L."/>
            <person name="Kyrpides N."/>
            <person name="Mikhailova N."/>
            <person name="Miller C.D."/>
            <person name="Anderson A.J."/>
            <person name="Sims R.C."/>
            <person name="Richardson P."/>
        </authorList>
    </citation>
    <scope>NUCLEOTIDE SEQUENCE [LARGE SCALE GENOMIC DNA]</scope>
    <source>
        <strain evidence="6">JLS</strain>
    </source>
</reference>
<evidence type="ECO:0000259" key="5">
    <source>
        <dbReference type="PROSITE" id="PS50977"/>
    </source>
</evidence>
<dbReference type="AlphaFoldDB" id="A0A5Q5CL54"/>
<dbReference type="InterPro" id="IPR009057">
    <property type="entry name" value="Homeodomain-like_sf"/>
</dbReference>
<dbReference type="PANTHER" id="PTHR30055:SF234">
    <property type="entry name" value="HTH-TYPE TRANSCRIPTIONAL REGULATOR BETI"/>
    <property type="match status" value="1"/>
</dbReference>
<gene>
    <name evidence="6" type="ordered locus">Mjls_4182</name>
</gene>
<keyword evidence="3" id="KW-0804">Transcription</keyword>
<dbReference type="PROSITE" id="PS50977">
    <property type="entry name" value="HTH_TETR_2"/>
    <property type="match status" value="1"/>
</dbReference>
<evidence type="ECO:0000256" key="1">
    <source>
        <dbReference type="ARBA" id="ARBA00023015"/>
    </source>
</evidence>
<dbReference type="PANTHER" id="PTHR30055">
    <property type="entry name" value="HTH-TYPE TRANSCRIPTIONAL REGULATOR RUTR"/>
    <property type="match status" value="1"/>
</dbReference>
<organism evidence="6">
    <name type="scientific">Mycobacterium sp. (strain JLS)</name>
    <dbReference type="NCBI Taxonomy" id="164757"/>
    <lineage>
        <taxon>Bacteria</taxon>
        <taxon>Bacillati</taxon>
        <taxon>Actinomycetota</taxon>
        <taxon>Actinomycetes</taxon>
        <taxon>Mycobacteriales</taxon>
        <taxon>Mycobacteriaceae</taxon>
        <taxon>Mycobacterium</taxon>
    </lineage>
</organism>
<feature type="DNA-binding region" description="H-T-H motif" evidence="4">
    <location>
        <begin position="32"/>
        <end position="51"/>
    </location>
</feature>
<dbReference type="Gene3D" id="1.10.357.10">
    <property type="entry name" value="Tetracycline Repressor, domain 2"/>
    <property type="match status" value="1"/>
</dbReference>
<dbReference type="KEGG" id="mjl:Mjls_4182"/>
<evidence type="ECO:0000256" key="3">
    <source>
        <dbReference type="ARBA" id="ARBA00023163"/>
    </source>
</evidence>
<evidence type="ECO:0000256" key="2">
    <source>
        <dbReference type="ARBA" id="ARBA00023125"/>
    </source>
</evidence>
<dbReference type="InterPro" id="IPR001647">
    <property type="entry name" value="HTH_TetR"/>
</dbReference>
<name>A0A5Q5CL54_MYCSJ</name>
<dbReference type="GO" id="GO:0000976">
    <property type="term" value="F:transcription cis-regulatory region binding"/>
    <property type="evidence" value="ECO:0007669"/>
    <property type="project" value="TreeGrafter"/>
</dbReference>
<keyword evidence="1" id="KW-0805">Transcription regulation</keyword>
<dbReference type="Pfam" id="PF00440">
    <property type="entry name" value="TetR_N"/>
    <property type="match status" value="1"/>
</dbReference>
<dbReference type="EMBL" id="CP000580">
    <property type="protein sequence ID" value="ABN99954.1"/>
    <property type="molecule type" value="Genomic_DNA"/>
</dbReference>
<dbReference type="InterPro" id="IPR050109">
    <property type="entry name" value="HTH-type_TetR-like_transc_reg"/>
</dbReference>
<sequence length="201" mass="21531">MTVDSPQADAAVRKILIGTMKALSRQGTQKLSVSDICKASHVARGTFYRYFNNKEEVLSAVGRHFEVGITAAFEAAIEADPDPGRRVAVVLNTLIDYRASGGDLNRMLDVAPEFTLALIRDTFPNLVDVVTEALGPAADESPLVTSGALTKRQLGDLFLRSVMSMLLLPGSHSDEVPALVASLFNDPPAGNPRPRRRTGAG</sequence>
<accession>A0A5Q5CL54</accession>
<dbReference type="PRINTS" id="PR00455">
    <property type="entry name" value="HTHTETR"/>
</dbReference>
<protein>
    <submittedName>
        <fullName evidence="6">Transcriptional regulator, TetR family</fullName>
    </submittedName>
</protein>
<dbReference type="SUPFAM" id="SSF46689">
    <property type="entry name" value="Homeodomain-like"/>
    <property type="match status" value="1"/>
</dbReference>
<evidence type="ECO:0000256" key="4">
    <source>
        <dbReference type="PROSITE-ProRule" id="PRU00335"/>
    </source>
</evidence>
<keyword evidence="2 4" id="KW-0238">DNA-binding</keyword>
<dbReference type="GO" id="GO:0003700">
    <property type="term" value="F:DNA-binding transcription factor activity"/>
    <property type="evidence" value="ECO:0007669"/>
    <property type="project" value="TreeGrafter"/>
</dbReference>
<proteinExistence type="predicted"/>